<keyword evidence="5" id="KW-1185">Reference proteome</keyword>
<keyword evidence="2" id="KW-0812">Transmembrane</keyword>
<reference evidence="5" key="1">
    <citation type="submission" date="2016-10" db="EMBL/GenBank/DDBJ databases">
        <authorList>
            <person name="Varghese N."/>
            <person name="Submissions S."/>
        </authorList>
    </citation>
    <scope>NUCLEOTIDE SEQUENCE [LARGE SCALE GENOMIC DNA]</scope>
    <source>
        <strain evidence="5">DSM 17875</strain>
    </source>
</reference>
<feature type="transmembrane region" description="Helical" evidence="2">
    <location>
        <begin position="109"/>
        <end position="127"/>
    </location>
</feature>
<evidence type="ECO:0000313" key="4">
    <source>
        <dbReference type="EMBL" id="SDU16567.1"/>
    </source>
</evidence>
<dbReference type="EMBL" id="LT629785">
    <property type="protein sequence ID" value="SDU16567.1"/>
    <property type="molecule type" value="Genomic_DNA"/>
</dbReference>
<evidence type="ECO:0008006" key="6">
    <source>
        <dbReference type="Google" id="ProtNLM"/>
    </source>
</evidence>
<gene>
    <name evidence="4" type="ORF">SAMN05216296_2158</name>
</gene>
<dbReference type="Proteomes" id="UP000243232">
    <property type="component" value="Chromosome I"/>
</dbReference>
<feature type="signal peptide" evidence="3">
    <location>
        <begin position="1"/>
        <end position="21"/>
    </location>
</feature>
<accession>A0A1H2GAB1</accession>
<dbReference type="AlphaFoldDB" id="A0A1H2GAB1"/>
<evidence type="ECO:0000256" key="1">
    <source>
        <dbReference type="SAM" id="Coils"/>
    </source>
</evidence>
<protein>
    <recommendedName>
        <fullName evidence="6">Translation initiation factor 2</fullName>
    </recommendedName>
</protein>
<organism evidence="4 5">
    <name type="scientific">Pseudomonas pohangensis</name>
    <dbReference type="NCBI Taxonomy" id="364197"/>
    <lineage>
        <taxon>Bacteria</taxon>
        <taxon>Pseudomonadati</taxon>
        <taxon>Pseudomonadota</taxon>
        <taxon>Gammaproteobacteria</taxon>
        <taxon>Pseudomonadales</taxon>
        <taxon>Pseudomonadaceae</taxon>
        <taxon>Pseudomonas</taxon>
    </lineage>
</organism>
<keyword evidence="1" id="KW-0175">Coiled coil</keyword>
<keyword evidence="2" id="KW-1133">Transmembrane helix</keyword>
<proteinExistence type="predicted"/>
<feature type="coiled-coil region" evidence="1">
    <location>
        <begin position="37"/>
        <end position="97"/>
    </location>
</feature>
<evidence type="ECO:0000313" key="5">
    <source>
        <dbReference type="Proteomes" id="UP000243232"/>
    </source>
</evidence>
<evidence type="ECO:0000256" key="3">
    <source>
        <dbReference type="SAM" id="SignalP"/>
    </source>
</evidence>
<dbReference type="OrthoDB" id="7030625at2"/>
<keyword evidence="2" id="KW-0472">Membrane</keyword>
<feature type="chain" id="PRO_5009274664" description="Translation initiation factor 2" evidence="3">
    <location>
        <begin position="22"/>
        <end position="138"/>
    </location>
</feature>
<dbReference type="STRING" id="364197.SAMN05216296_2158"/>
<sequence>MHRLSLTLLLVLTPLCSALQAEESTLASPAATHITSQSSATQRIQELEAELGAAVQQRDELAGQLSSGLADRETAQVARLRQENQKLKLQLREALAKQQQSLFTETQTWYLAGAATALLGAAIGALLRGNRRRRQWLN</sequence>
<dbReference type="RefSeq" id="WP_090194870.1">
    <property type="nucleotide sequence ID" value="NZ_LT629785.1"/>
</dbReference>
<evidence type="ECO:0000256" key="2">
    <source>
        <dbReference type="SAM" id="Phobius"/>
    </source>
</evidence>
<keyword evidence="3" id="KW-0732">Signal</keyword>
<name>A0A1H2GAB1_9PSED</name>